<reference evidence="1 2" key="1">
    <citation type="journal article" date="2021" name="Sci. Rep.">
        <title>Chromosome anchoring in Senegalese sole (Solea senegalensis) reveals sex-associated markers and genome rearrangements in flatfish.</title>
        <authorList>
            <person name="Guerrero-Cozar I."/>
            <person name="Gomez-Garrido J."/>
            <person name="Berbel C."/>
            <person name="Martinez-Blanch J.F."/>
            <person name="Alioto T."/>
            <person name="Claros M.G."/>
            <person name="Gagnaire P.A."/>
            <person name="Manchado M."/>
        </authorList>
    </citation>
    <scope>NUCLEOTIDE SEQUENCE [LARGE SCALE GENOMIC DNA]</scope>
    <source>
        <strain evidence="1">Sse05_10M</strain>
    </source>
</reference>
<sequence>MDSNVAAEVLLKVFLRMRKCDKSKCVHTISTGESSSQASAFAPRVCERLKSFHRGNGSMTCYTWSPKEALCSPDRLRSGAARQGQR</sequence>
<evidence type="ECO:0000313" key="2">
    <source>
        <dbReference type="Proteomes" id="UP000693946"/>
    </source>
</evidence>
<gene>
    <name evidence="1" type="ORF">JOB18_030253</name>
</gene>
<protein>
    <submittedName>
        <fullName evidence="1">Uncharacterized protein</fullName>
    </submittedName>
</protein>
<dbReference type="AlphaFoldDB" id="A0AAV6P9Q8"/>
<keyword evidence="2" id="KW-1185">Reference proteome</keyword>
<organism evidence="1 2">
    <name type="scientific">Solea senegalensis</name>
    <name type="common">Senegalese sole</name>
    <dbReference type="NCBI Taxonomy" id="28829"/>
    <lineage>
        <taxon>Eukaryota</taxon>
        <taxon>Metazoa</taxon>
        <taxon>Chordata</taxon>
        <taxon>Craniata</taxon>
        <taxon>Vertebrata</taxon>
        <taxon>Euteleostomi</taxon>
        <taxon>Actinopterygii</taxon>
        <taxon>Neopterygii</taxon>
        <taxon>Teleostei</taxon>
        <taxon>Neoteleostei</taxon>
        <taxon>Acanthomorphata</taxon>
        <taxon>Carangaria</taxon>
        <taxon>Pleuronectiformes</taxon>
        <taxon>Pleuronectoidei</taxon>
        <taxon>Soleidae</taxon>
        <taxon>Solea</taxon>
    </lineage>
</organism>
<evidence type="ECO:0000313" key="1">
    <source>
        <dbReference type="EMBL" id="KAG7453752.1"/>
    </source>
</evidence>
<comment type="caution">
    <text evidence="1">The sequence shown here is derived from an EMBL/GenBank/DDBJ whole genome shotgun (WGS) entry which is preliminary data.</text>
</comment>
<dbReference type="Proteomes" id="UP000693946">
    <property type="component" value="Unassembled WGS sequence"/>
</dbReference>
<accession>A0AAV6P9Q8</accession>
<proteinExistence type="predicted"/>
<name>A0AAV6P9Q8_SOLSE</name>
<dbReference type="EMBL" id="JAGKHQ010001767">
    <property type="protein sequence ID" value="KAG7453752.1"/>
    <property type="molecule type" value="Genomic_DNA"/>
</dbReference>